<dbReference type="AlphaFoldDB" id="A0AAD3TPY6"/>
<evidence type="ECO:0000259" key="3">
    <source>
        <dbReference type="PROSITE" id="PS50404"/>
    </source>
</evidence>
<reference evidence="4" key="2">
    <citation type="submission" date="2023-06" db="EMBL/GenBank/DDBJ databases">
        <authorList>
            <person name="Kobayashi Y."/>
            <person name="Kayamori A."/>
            <person name="Aoki K."/>
            <person name="Shiwa Y."/>
            <person name="Fujita N."/>
            <person name="Sugita T."/>
            <person name="Iwasaki W."/>
            <person name="Tanaka N."/>
            <person name="Takashima M."/>
        </authorList>
    </citation>
    <scope>NUCLEOTIDE SEQUENCE</scope>
    <source>
        <strain evidence="4">HIS016</strain>
    </source>
</reference>
<evidence type="ECO:0000313" key="4">
    <source>
        <dbReference type="EMBL" id="GMK54569.1"/>
    </source>
</evidence>
<dbReference type="Pfam" id="PF13409">
    <property type="entry name" value="GST_N_2"/>
    <property type="match status" value="1"/>
</dbReference>
<protein>
    <recommendedName>
        <fullName evidence="3">GST N-terminal domain-containing protein</fullName>
    </recommendedName>
</protein>
<dbReference type="Proteomes" id="UP001222932">
    <property type="component" value="Unassembled WGS sequence"/>
</dbReference>
<accession>A0AAD3TPY6</accession>
<sequence>MSTRVLELGVPYDVRVHYRNRDWFASPSLRAASTLGKSPVVELDGRVLTESAAILGTFLRAFPSPATEPEPSPNSLFWSHFAEGSLMLYLQPARFATLGMRQLLREDGMGGEKARGVKAMNDWFQTQVLMLFMMFFPLNSIAYGRSRPSAPRVYELGKESDAWVERMRARPAFERALARMHDEEEAQKPAEMREAEARKRAEEATIW</sequence>
<dbReference type="InterPro" id="IPR036249">
    <property type="entry name" value="Thioredoxin-like_sf"/>
</dbReference>
<evidence type="ECO:0000256" key="1">
    <source>
        <dbReference type="ARBA" id="ARBA00007409"/>
    </source>
</evidence>
<dbReference type="EMBL" id="BTCM01000001">
    <property type="protein sequence ID" value="GMK54569.1"/>
    <property type="molecule type" value="Genomic_DNA"/>
</dbReference>
<proteinExistence type="inferred from homology"/>
<evidence type="ECO:0000313" key="5">
    <source>
        <dbReference type="Proteomes" id="UP001222932"/>
    </source>
</evidence>
<comment type="similarity">
    <text evidence="1">Belongs to the GST superfamily.</text>
</comment>
<evidence type="ECO:0000256" key="2">
    <source>
        <dbReference type="SAM" id="MobiDB-lite"/>
    </source>
</evidence>
<comment type="caution">
    <text evidence="4">The sequence shown here is derived from an EMBL/GenBank/DDBJ whole genome shotgun (WGS) entry which is preliminary data.</text>
</comment>
<keyword evidence="5" id="KW-1185">Reference proteome</keyword>
<feature type="domain" description="GST N-terminal" evidence="3">
    <location>
        <begin position="1"/>
        <end position="66"/>
    </location>
</feature>
<dbReference type="PANTHER" id="PTHR44051:SF9">
    <property type="entry name" value="GLUTATHIONE S-TRANSFERASE 1"/>
    <property type="match status" value="1"/>
</dbReference>
<organism evidence="4 5">
    <name type="scientific">Cutaneotrichosporon spelunceum</name>
    <dbReference type="NCBI Taxonomy" id="1672016"/>
    <lineage>
        <taxon>Eukaryota</taxon>
        <taxon>Fungi</taxon>
        <taxon>Dikarya</taxon>
        <taxon>Basidiomycota</taxon>
        <taxon>Agaricomycotina</taxon>
        <taxon>Tremellomycetes</taxon>
        <taxon>Trichosporonales</taxon>
        <taxon>Trichosporonaceae</taxon>
        <taxon>Cutaneotrichosporon</taxon>
    </lineage>
</organism>
<dbReference type="PANTHER" id="PTHR44051">
    <property type="entry name" value="GLUTATHIONE S-TRANSFERASE-RELATED"/>
    <property type="match status" value="1"/>
</dbReference>
<gene>
    <name evidence="4" type="ORF">CspeluHIS016_0111550</name>
</gene>
<dbReference type="Gene3D" id="3.40.30.10">
    <property type="entry name" value="Glutaredoxin"/>
    <property type="match status" value="1"/>
</dbReference>
<dbReference type="InterPro" id="IPR004045">
    <property type="entry name" value="Glutathione_S-Trfase_N"/>
</dbReference>
<dbReference type="SUPFAM" id="SSF52833">
    <property type="entry name" value="Thioredoxin-like"/>
    <property type="match status" value="1"/>
</dbReference>
<reference evidence="4" key="1">
    <citation type="journal article" date="2023" name="BMC Genomics">
        <title>Chromosome-level genome assemblies of Cutaneotrichosporon spp. (Trichosporonales, Basidiomycota) reveal imbalanced evolution between nucleotide sequences and chromosome synteny.</title>
        <authorList>
            <person name="Kobayashi Y."/>
            <person name="Kayamori A."/>
            <person name="Aoki K."/>
            <person name="Shiwa Y."/>
            <person name="Matsutani M."/>
            <person name="Fujita N."/>
            <person name="Sugita T."/>
            <person name="Iwasaki W."/>
            <person name="Tanaka N."/>
            <person name="Takashima M."/>
        </authorList>
    </citation>
    <scope>NUCLEOTIDE SEQUENCE</scope>
    <source>
        <strain evidence="4">HIS016</strain>
    </source>
</reference>
<name>A0AAD3TPY6_9TREE</name>
<feature type="region of interest" description="Disordered" evidence="2">
    <location>
        <begin position="181"/>
        <end position="207"/>
    </location>
</feature>
<dbReference type="PROSITE" id="PS50404">
    <property type="entry name" value="GST_NTER"/>
    <property type="match status" value="1"/>
</dbReference>